<evidence type="ECO:0000259" key="5">
    <source>
        <dbReference type="PROSITE" id="PS50111"/>
    </source>
</evidence>
<keyword evidence="8" id="KW-1185">Reference proteome</keyword>
<dbReference type="SUPFAM" id="SSF58104">
    <property type="entry name" value="Methyl-accepting chemotaxis protein (MCP) signaling domain"/>
    <property type="match status" value="1"/>
</dbReference>
<feature type="transmembrane region" description="Helical" evidence="4">
    <location>
        <begin position="12"/>
        <end position="33"/>
    </location>
</feature>
<name>A0ABW9ZLI7_9HYPH</name>
<dbReference type="PANTHER" id="PTHR32089:SF112">
    <property type="entry name" value="LYSOZYME-LIKE PROTEIN-RELATED"/>
    <property type="match status" value="1"/>
</dbReference>
<dbReference type="Gene3D" id="1.10.287.950">
    <property type="entry name" value="Methyl-accepting chemotaxis protein"/>
    <property type="match status" value="1"/>
</dbReference>
<organism evidence="7 8">
    <name type="scientific">Pannonibacter tanglangensis</name>
    <dbReference type="NCBI Taxonomy" id="2750084"/>
    <lineage>
        <taxon>Bacteria</taxon>
        <taxon>Pseudomonadati</taxon>
        <taxon>Pseudomonadota</taxon>
        <taxon>Alphaproteobacteria</taxon>
        <taxon>Hyphomicrobiales</taxon>
        <taxon>Stappiaceae</taxon>
        <taxon>Pannonibacter</taxon>
    </lineage>
</organism>
<dbReference type="InterPro" id="IPR003660">
    <property type="entry name" value="HAMP_dom"/>
</dbReference>
<comment type="caution">
    <text evidence="7">The sequence shown here is derived from an EMBL/GenBank/DDBJ whole genome shotgun (WGS) entry which is preliminary data.</text>
</comment>
<evidence type="ECO:0000259" key="6">
    <source>
        <dbReference type="PROSITE" id="PS50885"/>
    </source>
</evidence>
<protein>
    <submittedName>
        <fullName evidence="7">HAMP domain-containing protein</fullName>
    </submittedName>
</protein>
<gene>
    <name evidence="7" type="ORF">GWI71_16245</name>
</gene>
<keyword evidence="1 3" id="KW-0807">Transducer</keyword>
<feature type="domain" description="HAMP" evidence="6">
    <location>
        <begin position="355"/>
        <end position="408"/>
    </location>
</feature>
<reference evidence="7 8" key="1">
    <citation type="submission" date="2020-01" db="EMBL/GenBank/DDBJ databases">
        <authorList>
            <person name="Peng S.Y."/>
            <person name="Li J."/>
            <person name="Wang M."/>
            <person name="Wang L."/>
            <person name="Wang C.Q."/>
            <person name="Wang J.R."/>
        </authorList>
    </citation>
    <scope>NUCLEOTIDE SEQUENCE [LARGE SCALE GENOMIC DNA]</scope>
    <source>
        <strain evidence="7 8">XCT-34</strain>
    </source>
</reference>
<evidence type="ECO:0000256" key="2">
    <source>
        <dbReference type="ARBA" id="ARBA00029447"/>
    </source>
</evidence>
<feature type="domain" description="Methyl-accepting transducer" evidence="5">
    <location>
        <begin position="441"/>
        <end position="684"/>
    </location>
</feature>
<evidence type="ECO:0000313" key="8">
    <source>
        <dbReference type="Proteomes" id="UP000541347"/>
    </source>
</evidence>
<dbReference type="EMBL" id="JAABLP010000004">
    <property type="protein sequence ID" value="NBN65244.1"/>
    <property type="molecule type" value="Genomic_DNA"/>
</dbReference>
<evidence type="ECO:0000256" key="1">
    <source>
        <dbReference type="ARBA" id="ARBA00023224"/>
    </source>
</evidence>
<dbReference type="Pfam" id="PF00015">
    <property type="entry name" value="MCPsignal"/>
    <property type="match status" value="1"/>
</dbReference>
<dbReference type="Gene3D" id="6.10.340.10">
    <property type="match status" value="1"/>
</dbReference>
<evidence type="ECO:0000256" key="3">
    <source>
        <dbReference type="PROSITE-ProRule" id="PRU00284"/>
    </source>
</evidence>
<dbReference type="PANTHER" id="PTHR32089">
    <property type="entry name" value="METHYL-ACCEPTING CHEMOTAXIS PROTEIN MCPB"/>
    <property type="match status" value="1"/>
</dbReference>
<dbReference type="Proteomes" id="UP000541347">
    <property type="component" value="Unassembled WGS sequence"/>
</dbReference>
<comment type="similarity">
    <text evidence="2">Belongs to the methyl-accepting chemotaxis (MCP) protein family.</text>
</comment>
<dbReference type="PROSITE" id="PS50885">
    <property type="entry name" value="HAMP"/>
    <property type="match status" value="1"/>
</dbReference>
<feature type="transmembrane region" description="Helical" evidence="4">
    <location>
        <begin position="331"/>
        <end position="353"/>
    </location>
</feature>
<dbReference type="PROSITE" id="PS50111">
    <property type="entry name" value="CHEMOTAXIS_TRANSDUC_2"/>
    <property type="match status" value="1"/>
</dbReference>
<proteinExistence type="inferred from homology"/>
<dbReference type="CDD" id="cd06225">
    <property type="entry name" value="HAMP"/>
    <property type="match status" value="1"/>
</dbReference>
<evidence type="ECO:0000313" key="7">
    <source>
        <dbReference type="EMBL" id="NBN65244.1"/>
    </source>
</evidence>
<accession>A0ABW9ZLI7</accession>
<keyword evidence="4" id="KW-0472">Membrane</keyword>
<dbReference type="SMART" id="SM00304">
    <property type="entry name" value="HAMP"/>
    <property type="match status" value="1"/>
</dbReference>
<dbReference type="SMART" id="SM00283">
    <property type="entry name" value="MA"/>
    <property type="match status" value="1"/>
</dbReference>
<evidence type="ECO:0000256" key="4">
    <source>
        <dbReference type="SAM" id="Phobius"/>
    </source>
</evidence>
<dbReference type="InterPro" id="IPR004089">
    <property type="entry name" value="MCPsignal_dom"/>
</dbReference>
<keyword evidence="4" id="KW-0812">Transmembrane</keyword>
<sequence>MILNRLSNKMALMFFVGASVMCAATVLVTSMLAGRVADEQAQRALASATLGKSQTLTLALAQRQDSARFFASVSDAKDAMMKMTAGWKVLKENHTEQLRKIFVEDNPYGENEREKLIEPQVSNFYANNHKPIHQSIGNMIGQGLFSDMMLVDVDGNVIYSYKKGEEFARNISAPELADSALKAAVGPLLAATDRSSAGMPHITTSGFRVNAEGKVELLLATPVFSHDRFFGVIGYQVAMERLIPLIVKKSGVGETEHALLVDASGNAAIFDAGSTDSLGAQLSSITTAPDSMVIHDVDYQFLTEQGELLGTSYSVGAAVEEAELAAAAQEITFGAILAGVLALLPIVAVIWLMTARMFAPLQTLSGVARKIADGDLTVQVNALDRKDEIGEMARCVEVFKDNSIERERLAEERKAGHIAREQREQAIDAMINAFRHEAQSVLSAVEENLVQVEELSTILSSRSSVAAERGSQAVMNSENASANVQAVASATEELNASIAEIARQVATTADVVGRTTANAQSSNVKIAGLAAAANKIGEVVDLIRAIAEQTNLLALNATIEAARAGEAGRGFAVVAAEVKELANQTSKATEEISAQIAAIQASTSDAVEEIAEVSQSMEEVNSYTASIAGAVREQGSATGEISRNVAEAARGTMAVTGAISTLNADITENSTSAETMREATLAMKRQADTLRHSVERFLSQVAAA</sequence>
<dbReference type="Pfam" id="PF00672">
    <property type="entry name" value="HAMP"/>
    <property type="match status" value="1"/>
</dbReference>
<keyword evidence="4" id="KW-1133">Transmembrane helix</keyword>